<dbReference type="EMBL" id="JACHXU010000001">
    <property type="protein sequence ID" value="MBB3204635.1"/>
    <property type="molecule type" value="Genomic_DNA"/>
</dbReference>
<keyword evidence="2" id="KW-0732">Signal</keyword>
<feature type="compositionally biased region" description="Basic and acidic residues" evidence="1">
    <location>
        <begin position="541"/>
        <end position="557"/>
    </location>
</feature>
<organism evidence="3 4">
    <name type="scientific">Aporhodopirellula rubra</name>
    <dbReference type="NCBI Taxonomy" id="980271"/>
    <lineage>
        <taxon>Bacteria</taxon>
        <taxon>Pseudomonadati</taxon>
        <taxon>Planctomycetota</taxon>
        <taxon>Planctomycetia</taxon>
        <taxon>Pirellulales</taxon>
        <taxon>Pirellulaceae</taxon>
        <taxon>Aporhodopirellula</taxon>
    </lineage>
</organism>
<feature type="chain" id="PRO_5031534093" description="ADP-ribosylation factor-directed GTPase activating protein" evidence="2">
    <location>
        <begin position="42"/>
        <end position="955"/>
    </location>
</feature>
<name>A0A7W5DUK4_9BACT</name>
<reference evidence="3 4" key="1">
    <citation type="submission" date="2020-08" db="EMBL/GenBank/DDBJ databases">
        <title>Genomic Encyclopedia of Type Strains, Phase III (KMG-III): the genomes of soil and plant-associated and newly described type strains.</title>
        <authorList>
            <person name="Whitman W."/>
        </authorList>
    </citation>
    <scope>NUCLEOTIDE SEQUENCE [LARGE SCALE GENOMIC DNA]</scope>
    <source>
        <strain evidence="3 4">CECT 8075</strain>
    </source>
</reference>
<keyword evidence="4" id="KW-1185">Reference proteome</keyword>
<feature type="region of interest" description="Disordered" evidence="1">
    <location>
        <begin position="54"/>
        <end position="93"/>
    </location>
</feature>
<dbReference type="AlphaFoldDB" id="A0A7W5DUK4"/>
<evidence type="ECO:0000313" key="3">
    <source>
        <dbReference type="EMBL" id="MBB3204635.1"/>
    </source>
</evidence>
<comment type="caution">
    <text evidence="3">The sequence shown here is derived from an EMBL/GenBank/DDBJ whole genome shotgun (WGS) entry which is preliminary data.</text>
</comment>
<feature type="compositionally biased region" description="Polar residues" evidence="1">
    <location>
        <begin position="54"/>
        <end position="78"/>
    </location>
</feature>
<dbReference type="RefSeq" id="WP_315854454.1">
    <property type="nucleotide sequence ID" value="NZ_JACHXU010000001.1"/>
</dbReference>
<feature type="region of interest" description="Disordered" evidence="1">
    <location>
        <begin position="212"/>
        <end position="620"/>
    </location>
</feature>
<feature type="compositionally biased region" description="Polar residues" evidence="1">
    <location>
        <begin position="276"/>
        <end position="295"/>
    </location>
</feature>
<gene>
    <name evidence="3" type="ORF">FHS27_000399</name>
</gene>
<dbReference type="Proteomes" id="UP000536179">
    <property type="component" value="Unassembled WGS sequence"/>
</dbReference>
<evidence type="ECO:0000313" key="4">
    <source>
        <dbReference type="Proteomes" id="UP000536179"/>
    </source>
</evidence>
<feature type="compositionally biased region" description="Polar residues" evidence="1">
    <location>
        <begin position="498"/>
        <end position="511"/>
    </location>
</feature>
<feature type="signal peptide" evidence="2">
    <location>
        <begin position="1"/>
        <end position="41"/>
    </location>
</feature>
<feature type="region of interest" description="Disordered" evidence="1">
    <location>
        <begin position="122"/>
        <end position="155"/>
    </location>
</feature>
<evidence type="ECO:0008006" key="5">
    <source>
        <dbReference type="Google" id="ProtNLM"/>
    </source>
</evidence>
<evidence type="ECO:0000256" key="1">
    <source>
        <dbReference type="SAM" id="MobiDB-lite"/>
    </source>
</evidence>
<evidence type="ECO:0000256" key="2">
    <source>
        <dbReference type="SAM" id="SignalP"/>
    </source>
</evidence>
<proteinExistence type="predicted"/>
<feature type="compositionally biased region" description="Acidic residues" evidence="1">
    <location>
        <begin position="425"/>
        <end position="436"/>
    </location>
</feature>
<feature type="compositionally biased region" description="Polar residues" evidence="1">
    <location>
        <begin position="445"/>
        <end position="465"/>
    </location>
</feature>
<protein>
    <recommendedName>
        <fullName evidence="5">ADP-ribosylation factor-directed GTPase activating protein</fullName>
    </recommendedName>
</protein>
<feature type="compositionally biased region" description="Basic and acidic residues" evidence="1">
    <location>
        <begin position="564"/>
        <end position="593"/>
    </location>
</feature>
<feature type="compositionally biased region" description="Polar residues" evidence="1">
    <location>
        <begin position="318"/>
        <end position="335"/>
    </location>
</feature>
<accession>A0A7W5DUK4</accession>
<sequence>MPVKNVRRLSPVSSSRRRRLAMWLMLGCVSSSPMVNSGVCAADDLDWGNGLSFSAPTSNSGSPALSSPMTDGQQSQNGDAKVPTFRPTDSVNSVLGLRGGRADWDGGKTGPAGTSIQLLPVERPTAPKPQPTAEASAQLRPAAPPPAQPTISTPNFVTRDNAELRGMHRTWQPAVPTFQAPTNELVLRPVAPDVDATPAPQRDLSAPRALLQPPQQIATQAPPPSQFAPGAAPTQIPNLATGPNARTVSDRRLFPAWMSPRSTTPTQTAPTRTTPDRVSTSDRSYNQPEVNSQGPSVGWQPRGQSIPPQPLRDPIPMSVTTPMRSTPMPSVTTRTPAPISRLPESTPGLPETTTRLDTVPRNNEPVGSGVSPAPVIANPPRLLSPVQRMPSLDALPDGPASMDIPSRVDLDENLSEDLNASLELETLDGDESELDASEMSLGAPTASSQLPELSSAKTTDVNEGNNEGDMSGPLAADDSDGKDPDELESDSALVELLQSPNATTPSVTAKAQPSEEKDSQPELSVTRIKPLVINPAGPLKPIDEKADLHDVHDDASREVAGSSRRSDSARDLSDRGLSDTRAEDRSAKNRSERIASLPADRLADLDATGRPKTYSGRGAVANLDPAIQRMQRPILQTLRSFHARTEKADSRSNWGMMHAIMVYGADTRIIARRRNYSAIAWIAGNNVCRGNRLMTTERGKIKIREGTGLQGHQSQFLCVLSLAGVPSNYPLYADNQKFTVEDLVQVEAAACEEGKELTFTLIGLTHYLDTDATWIGVGGERWNFDRLLAAELNEPVVGAACGGTHRLMGFAHALRKRRLEGEPIDGQWKRAEDFLNDFTKYTYSMQNRDGSFSTNWFESREDNGVLQRKVQTTGHMLEFLLTHLPDEDLVDPHVVNAVRFITNSMGRVELDDAGVGYRGHALRSLAMFHRRVYGTAPDYPQGNVASERTHQQRRR</sequence>
<feature type="compositionally biased region" description="Low complexity" evidence="1">
    <location>
        <begin position="259"/>
        <end position="273"/>
    </location>
</feature>